<evidence type="ECO:0000313" key="1">
    <source>
        <dbReference type="EMBL" id="CAH0017216.1"/>
    </source>
</evidence>
<keyword evidence="2" id="KW-1185">Reference proteome</keyword>
<sequence length="172" mass="18995">MLNASYVFLDLPAEAAGPFGELQKDIKRISPTKETNEEAAIYKYGCPESCAKFSTVFAQKRIKADCIKQILADAQLKLGKGQSYRPYVYGLDRGGFFTKLGSIGLAFLLSNTTRISIRSEGNIQTSDWHTGSGLLVMGGTTVVFEEAKEGNTEEGENRFRYYFSMISVESIS</sequence>
<accession>A0A9N9V571</accession>
<comment type="caution">
    <text evidence="1">The sequence shown here is derived from an EMBL/GenBank/DDBJ whole genome shotgun (WGS) entry which is preliminary data.</text>
</comment>
<name>A0A9N9V571_9HYPO</name>
<dbReference type="OrthoDB" id="5144210at2759"/>
<protein>
    <submittedName>
        <fullName evidence="1">Uncharacterized protein</fullName>
    </submittedName>
</protein>
<proteinExistence type="predicted"/>
<dbReference type="AlphaFoldDB" id="A0A9N9V571"/>
<dbReference type="EMBL" id="CABFNQ020000500">
    <property type="protein sequence ID" value="CAH0017216.1"/>
    <property type="molecule type" value="Genomic_DNA"/>
</dbReference>
<dbReference type="Proteomes" id="UP000696573">
    <property type="component" value="Unassembled WGS sequence"/>
</dbReference>
<evidence type="ECO:0000313" key="2">
    <source>
        <dbReference type="Proteomes" id="UP000696573"/>
    </source>
</evidence>
<organism evidence="1 2">
    <name type="scientific">Clonostachys rhizophaga</name>
    <dbReference type="NCBI Taxonomy" id="160324"/>
    <lineage>
        <taxon>Eukaryota</taxon>
        <taxon>Fungi</taxon>
        <taxon>Dikarya</taxon>
        <taxon>Ascomycota</taxon>
        <taxon>Pezizomycotina</taxon>
        <taxon>Sordariomycetes</taxon>
        <taxon>Hypocreomycetidae</taxon>
        <taxon>Hypocreales</taxon>
        <taxon>Bionectriaceae</taxon>
        <taxon>Clonostachys</taxon>
    </lineage>
</organism>
<gene>
    <name evidence="1" type="ORF">CRHIZ90672A_00018496</name>
</gene>
<reference evidence="1" key="1">
    <citation type="submission" date="2021-10" db="EMBL/GenBank/DDBJ databases">
        <authorList>
            <person name="Piombo E."/>
        </authorList>
    </citation>
    <scope>NUCLEOTIDE SEQUENCE</scope>
</reference>